<keyword evidence="2" id="KW-0472">Membrane</keyword>
<dbReference type="RefSeq" id="WP_135733992.1">
    <property type="nucleotide sequence ID" value="NZ_CAAHBH010000032.1"/>
</dbReference>
<proteinExistence type="predicted"/>
<organism evidence="3">
    <name type="scientific">Klebsiella pneumoniae</name>
    <dbReference type="NCBI Taxonomy" id="573"/>
    <lineage>
        <taxon>Bacteria</taxon>
        <taxon>Pseudomonadati</taxon>
        <taxon>Pseudomonadota</taxon>
        <taxon>Gammaproteobacteria</taxon>
        <taxon>Enterobacterales</taxon>
        <taxon>Enterobacteriaceae</taxon>
        <taxon>Klebsiella/Raoultella group</taxon>
        <taxon>Klebsiella</taxon>
        <taxon>Klebsiella pneumoniae complex</taxon>
    </lineage>
</organism>
<feature type="transmembrane region" description="Helical" evidence="2">
    <location>
        <begin position="640"/>
        <end position="660"/>
    </location>
</feature>
<feature type="transmembrane region" description="Helical" evidence="2">
    <location>
        <begin position="549"/>
        <end position="575"/>
    </location>
</feature>
<dbReference type="AlphaFoldDB" id="A0A486V5Q2"/>
<evidence type="ECO:0000256" key="1">
    <source>
        <dbReference type="SAM" id="MobiDB-lite"/>
    </source>
</evidence>
<feature type="transmembrane region" description="Helical" evidence="2">
    <location>
        <begin position="487"/>
        <end position="510"/>
    </location>
</feature>
<feature type="transmembrane region" description="Helical" evidence="2">
    <location>
        <begin position="605"/>
        <end position="628"/>
    </location>
</feature>
<keyword evidence="2" id="KW-0812">Transmembrane</keyword>
<name>A0A486V5Q2_KLEPN</name>
<evidence type="ECO:0008006" key="4">
    <source>
        <dbReference type="Google" id="ProtNLM"/>
    </source>
</evidence>
<evidence type="ECO:0000313" key="3">
    <source>
        <dbReference type="EMBL" id="VGM46512.1"/>
    </source>
</evidence>
<feature type="transmembrane region" description="Helical" evidence="2">
    <location>
        <begin position="516"/>
        <end position="537"/>
    </location>
</feature>
<feature type="transmembrane region" description="Helical" evidence="2">
    <location>
        <begin position="65"/>
        <end position="87"/>
    </location>
</feature>
<feature type="transmembrane region" description="Helical" evidence="2">
    <location>
        <begin position="108"/>
        <end position="127"/>
    </location>
</feature>
<dbReference type="InterPro" id="IPR027628">
    <property type="entry name" value="DotA_TraY"/>
</dbReference>
<gene>
    <name evidence="3" type="ORF">SAMEA4873556_05048</name>
</gene>
<feature type="region of interest" description="Disordered" evidence="1">
    <location>
        <begin position="730"/>
        <end position="755"/>
    </location>
</feature>
<sequence>MIKEKFKLLTIIGLMGALLAVFLPGTAYAFDLFDEFQSDYLVNNTLKMVFGGDGKTLTESSLLTAANVIFVAAAMIVAGLLAMYTLLAGTASTANDGELLGKKWSSMWVPVKTSLGAALILPAFNGWAGVQVIVYWIALQGIWLADATWSAFVVGGNMANTAVYQNRSVINQIQPLFDEMIRMNAMALQADKEFQKTKSESKGNMGLLYRMYNGTQTPPKYGFTKGTEDTSLVINYGDQSNTYPGASTIFGQLKYNMTTREMASNSSMQYSNSLINIKNIEQDLAVVHSAQALELNDKALALAKKIVNGEVGSNGIREEYYSALVSYNDALNNAAKPIFAKATNYDVKMGMMKDGWITAWAWFVPITLAQSTMQAGMDNIPVVEKPMLSYAQKSILERTPGLNTVVEQVNSMIDDARKTANTKIQNNYGAVTKSSVADDNAWGMALNAIMNGNSKHYQSSLSPLLDISGSGSSFLAPIVKLMNVGNVLIDIVNAAMIALTTGSIIAAIPFAGNAVVAAYTVLAPLLTMLLGSLLMPAMVLKFVIPMMPLIVGIGIIISWLMSLCKALFGSVIWAITFLSPDQDGFVGKQGQGYMLLLQLLLKPSLSIMGFICSLALMVPVSTMVGYLFEIAMPVSQSGFSGLLQLIAMSIIYMIINFNVFKELLTISHTLPDEIFVWIGGHANNEMGKYSAGMESASRQSAGAMLGTAAMGAKAASQGVGNIGSKIGERNIAKRHEANDKKKAAADAKEVEITKK</sequence>
<dbReference type="NCBIfam" id="TIGR04346">
    <property type="entry name" value="DotA_TraY"/>
    <property type="match status" value="1"/>
</dbReference>
<reference evidence="3" key="1">
    <citation type="submission" date="2019-03" db="EMBL/GenBank/DDBJ databases">
        <authorList>
            <consortium name="Pathogen Informatics"/>
        </authorList>
    </citation>
    <scope>NUCLEOTIDE SEQUENCE</scope>
    <source>
        <strain evidence="3">5012STDY7626355</strain>
    </source>
</reference>
<protein>
    <recommendedName>
        <fullName evidence="4">DotA/TraY family protein</fullName>
    </recommendedName>
</protein>
<feature type="transmembrane region" description="Helical" evidence="2">
    <location>
        <begin position="133"/>
        <end position="154"/>
    </location>
</feature>
<dbReference type="EMBL" id="CAAHDC010000030">
    <property type="protein sequence ID" value="VGM46512.1"/>
    <property type="molecule type" value="Genomic_DNA"/>
</dbReference>
<accession>A0A486V5Q2</accession>
<evidence type="ECO:0000256" key="2">
    <source>
        <dbReference type="SAM" id="Phobius"/>
    </source>
</evidence>
<keyword evidence="2" id="KW-1133">Transmembrane helix</keyword>